<dbReference type="InterPro" id="IPR038430">
    <property type="entry name" value="NDAH_ubi_oxred_su3_sf"/>
</dbReference>
<dbReference type="GO" id="GO:0008137">
    <property type="term" value="F:NADH dehydrogenase (ubiquinone) activity"/>
    <property type="evidence" value="ECO:0007669"/>
    <property type="project" value="UniProtKB-EC"/>
</dbReference>
<feature type="non-terminal residue" evidence="10">
    <location>
        <position position="1"/>
    </location>
</feature>
<dbReference type="Pfam" id="PF00507">
    <property type="entry name" value="Oxidored_q4"/>
    <property type="match status" value="1"/>
</dbReference>
<sequence>ILGYFISKKCVIDKEKRGAYECGFEALEIARVPFSLQFFFSRSNFFNF</sequence>
<evidence type="ECO:0000256" key="5">
    <source>
        <dbReference type="ARBA" id="ARBA00022692"/>
    </source>
</evidence>
<keyword evidence="6" id="KW-1133">Transmembrane helix</keyword>
<evidence type="ECO:0000256" key="7">
    <source>
        <dbReference type="ARBA" id="ARBA00023136"/>
    </source>
</evidence>
<gene>
    <name evidence="10" type="primary">nadh3</name>
</gene>
<protein>
    <recommendedName>
        <fullName evidence="3">NADH-ubiquinone oxidoreductase chain 3</fullName>
    </recommendedName>
    <alternativeName>
        <fullName evidence="8">NADH dehydrogenase subunit 3</fullName>
    </alternativeName>
</protein>
<dbReference type="Gene3D" id="1.20.58.1610">
    <property type="entry name" value="NADH:ubiquinone/plastoquinone oxidoreductase, chain 3"/>
    <property type="match status" value="1"/>
</dbReference>
<reference evidence="10" key="1">
    <citation type="submission" date="2009-05" db="EMBL/GenBank/DDBJ databases">
        <title>Molecular cloning and nucleotide sequence analysis of genes from Tityus discrepans cDNA library.</title>
        <authorList>
            <person name="D'Suze G."/>
            <person name="Schwartz E.F."/>
            <person name="Garcia B.I."/>
            <person name="Sevcik C."/>
            <person name="Possani L.D."/>
        </authorList>
    </citation>
    <scope>NUCLEOTIDE SEQUENCE</scope>
    <source>
        <tissue evidence="10">Venom gland</tissue>
    </source>
</reference>
<feature type="non-terminal residue" evidence="10">
    <location>
        <position position="48"/>
    </location>
</feature>
<keyword evidence="7" id="KW-0472">Membrane</keyword>
<comment type="subcellular location">
    <subcellularLocation>
        <location evidence="1">Membrane</location>
    </subcellularLocation>
</comment>
<keyword evidence="4" id="KW-0813">Transport</keyword>
<dbReference type="InterPro" id="IPR000440">
    <property type="entry name" value="NADH_UbQ/plastoQ_OxRdtase_su3"/>
</dbReference>
<evidence type="ECO:0000256" key="8">
    <source>
        <dbReference type="ARBA" id="ARBA00031029"/>
    </source>
</evidence>
<evidence type="ECO:0000256" key="6">
    <source>
        <dbReference type="ARBA" id="ARBA00022989"/>
    </source>
</evidence>
<name>C9X4H7_TITDI</name>
<organism evidence="10">
    <name type="scientific">Tityus discrepans</name>
    <name type="common">Venezuelan scorpion</name>
    <dbReference type="NCBI Taxonomy" id="57059"/>
    <lineage>
        <taxon>Eukaryota</taxon>
        <taxon>Metazoa</taxon>
        <taxon>Ecdysozoa</taxon>
        <taxon>Arthropoda</taxon>
        <taxon>Chelicerata</taxon>
        <taxon>Arachnida</taxon>
        <taxon>Scorpiones</taxon>
        <taxon>Buthida</taxon>
        <taxon>Buthoidea</taxon>
        <taxon>Buthidae</taxon>
        <taxon>Tityus</taxon>
    </lineage>
</organism>
<proteinExistence type="evidence at transcript level"/>
<accession>C9X4H7</accession>
<dbReference type="EMBL" id="FN392255">
    <property type="protein sequence ID" value="CAY61880.1"/>
    <property type="molecule type" value="mRNA"/>
</dbReference>
<evidence type="ECO:0000256" key="1">
    <source>
        <dbReference type="ARBA" id="ARBA00004370"/>
    </source>
</evidence>
<dbReference type="GO" id="GO:0016020">
    <property type="term" value="C:membrane"/>
    <property type="evidence" value="ECO:0007669"/>
    <property type="project" value="UniProtKB-SubCell"/>
</dbReference>
<evidence type="ECO:0000256" key="4">
    <source>
        <dbReference type="ARBA" id="ARBA00022448"/>
    </source>
</evidence>
<evidence type="ECO:0000256" key="9">
    <source>
        <dbReference type="ARBA" id="ARBA00049551"/>
    </source>
</evidence>
<keyword evidence="5" id="KW-0812">Transmembrane</keyword>
<evidence type="ECO:0000256" key="2">
    <source>
        <dbReference type="ARBA" id="ARBA00008472"/>
    </source>
</evidence>
<dbReference type="AlphaFoldDB" id="C9X4H7"/>
<evidence type="ECO:0000256" key="3">
    <source>
        <dbReference type="ARBA" id="ARBA00021007"/>
    </source>
</evidence>
<evidence type="ECO:0000313" key="10">
    <source>
        <dbReference type="EMBL" id="CAY61880.1"/>
    </source>
</evidence>
<comment type="similarity">
    <text evidence="2">Belongs to the complex I subunit 3 family.</text>
</comment>
<comment type="catalytic activity">
    <reaction evidence="9">
        <text>a ubiquinone + NADH + 5 H(+)(in) = a ubiquinol + NAD(+) + 4 H(+)(out)</text>
        <dbReference type="Rhea" id="RHEA:29091"/>
        <dbReference type="Rhea" id="RHEA-COMP:9565"/>
        <dbReference type="Rhea" id="RHEA-COMP:9566"/>
        <dbReference type="ChEBI" id="CHEBI:15378"/>
        <dbReference type="ChEBI" id="CHEBI:16389"/>
        <dbReference type="ChEBI" id="CHEBI:17976"/>
        <dbReference type="ChEBI" id="CHEBI:57540"/>
        <dbReference type="ChEBI" id="CHEBI:57945"/>
        <dbReference type="EC" id="7.1.1.2"/>
    </reaction>
</comment>